<keyword evidence="2" id="KW-0808">Transferase</keyword>
<dbReference type="InterPro" id="IPR043502">
    <property type="entry name" value="DNA/RNA_pol_sf"/>
</dbReference>
<dbReference type="GO" id="GO:0003964">
    <property type="term" value="F:RNA-directed DNA polymerase activity"/>
    <property type="evidence" value="ECO:0007669"/>
    <property type="project" value="UniProtKB-KW"/>
</dbReference>
<feature type="domain" description="Reverse transcriptase" evidence="1">
    <location>
        <begin position="182"/>
        <end position="244"/>
    </location>
</feature>
<dbReference type="InterPro" id="IPR043128">
    <property type="entry name" value="Rev_trsase/Diguanyl_cyclase"/>
</dbReference>
<dbReference type="PANTHER" id="PTHR33067:SF35">
    <property type="entry name" value="ASPARTIC PEPTIDASE DDI1-TYPE DOMAIN-CONTAINING PROTEIN"/>
    <property type="match status" value="1"/>
</dbReference>
<evidence type="ECO:0000313" key="3">
    <source>
        <dbReference type="Proteomes" id="UP001151760"/>
    </source>
</evidence>
<proteinExistence type="predicted"/>
<dbReference type="Gene3D" id="3.30.70.270">
    <property type="match status" value="1"/>
</dbReference>
<name>A0ABQ5E3C5_9ASTR</name>
<keyword evidence="3" id="KW-1185">Reference proteome</keyword>
<accession>A0ABQ5E3C5</accession>
<protein>
    <submittedName>
        <fullName evidence="2">Reverse transcriptase domain-containing protein</fullName>
    </submittedName>
</protein>
<dbReference type="EMBL" id="BQNB010015899">
    <property type="protein sequence ID" value="GJT45408.1"/>
    <property type="molecule type" value="Genomic_DNA"/>
</dbReference>
<organism evidence="2 3">
    <name type="scientific">Tanacetum coccineum</name>
    <dbReference type="NCBI Taxonomy" id="301880"/>
    <lineage>
        <taxon>Eukaryota</taxon>
        <taxon>Viridiplantae</taxon>
        <taxon>Streptophyta</taxon>
        <taxon>Embryophyta</taxon>
        <taxon>Tracheophyta</taxon>
        <taxon>Spermatophyta</taxon>
        <taxon>Magnoliopsida</taxon>
        <taxon>eudicotyledons</taxon>
        <taxon>Gunneridae</taxon>
        <taxon>Pentapetalae</taxon>
        <taxon>asterids</taxon>
        <taxon>campanulids</taxon>
        <taxon>Asterales</taxon>
        <taxon>Asteraceae</taxon>
        <taxon>Asteroideae</taxon>
        <taxon>Anthemideae</taxon>
        <taxon>Anthemidinae</taxon>
        <taxon>Tanacetum</taxon>
    </lineage>
</organism>
<comment type="caution">
    <text evidence="2">The sequence shown here is derived from an EMBL/GenBank/DDBJ whole genome shotgun (WGS) entry which is preliminary data.</text>
</comment>
<dbReference type="PANTHER" id="PTHR33067">
    <property type="entry name" value="RNA-DIRECTED DNA POLYMERASE-RELATED"/>
    <property type="match status" value="1"/>
</dbReference>
<dbReference type="SUPFAM" id="SSF56672">
    <property type="entry name" value="DNA/RNA polymerases"/>
    <property type="match status" value="1"/>
</dbReference>
<keyword evidence="2" id="KW-0695">RNA-directed DNA polymerase</keyword>
<dbReference type="SUPFAM" id="SSF50630">
    <property type="entry name" value="Acid proteases"/>
    <property type="match status" value="1"/>
</dbReference>
<dbReference type="InterPro" id="IPR021109">
    <property type="entry name" value="Peptidase_aspartic_dom_sf"/>
</dbReference>
<sequence length="306" mass="35036">MPKYAKFLKGLLSNKTRLEEACTVKLNERCSAVLLNKLPSKEKDPGSFTIPCDIGHLHINNALADLGASISLMPYTMYEKLGLREPKPTRMRLELADRSIQYPQGIAENILIKIDKFILRIDFVILDMREDSKILIILGRPFLAIARAMIDVFNKKITLRVGNEEESIDLSDLERCGKADDSGFFQIPITPEDQEKITFTCPYGTFAYRRMPFGLCNAPKTFQRCMTAIFYDMVEDFMEVFMDDSCKQDAKPRLIKWNLLLQGFNIEIKDQKGAENLVVDHLSRLKNLNIGELAEDEITDKFPDEH</sequence>
<dbReference type="CDD" id="cd00303">
    <property type="entry name" value="retropepsin_like"/>
    <property type="match status" value="1"/>
</dbReference>
<dbReference type="InterPro" id="IPR000477">
    <property type="entry name" value="RT_dom"/>
</dbReference>
<evidence type="ECO:0000313" key="2">
    <source>
        <dbReference type="EMBL" id="GJT45408.1"/>
    </source>
</evidence>
<keyword evidence="2" id="KW-0548">Nucleotidyltransferase</keyword>
<dbReference type="CDD" id="cd01647">
    <property type="entry name" value="RT_LTR"/>
    <property type="match status" value="1"/>
</dbReference>
<dbReference type="Gene3D" id="3.10.10.10">
    <property type="entry name" value="HIV Type 1 Reverse Transcriptase, subunit A, domain 1"/>
    <property type="match status" value="1"/>
</dbReference>
<dbReference type="Pfam" id="PF13650">
    <property type="entry name" value="Asp_protease_2"/>
    <property type="match status" value="1"/>
</dbReference>
<evidence type="ECO:0000259" key="1">
    <source>
        <dbReference type="Pfam" id="PF00078"/>
    </source>
</evidence>
<dbReference type="Gene3D" id="2.40.70.10">
    <property type="entry name" value="Acid Proteases"/>
    <property type="match status" value="1"/>
</dbReference>
<reference evidence="2" key="1">
    <citation type="journal article" date="2022" name="Int. J. Mol. Sci.">
        <title>Draft Genome of Tanacetum Coccineum: Genomic Comparison of Closely Related Tanacetum-Family Plants.</title>
        <authorList>
            <person name="Yamashiro T."/>
            <person name="Shiraishi A."/>
            <person name="Nakayama K."/>
            <person name="Satake H."/>
        </authorList>
    </citation>
    <scope>NUCLEOTIDE SEQUENCE</scope>
</reference>
<dbReference type="Pfam" id="PF00078">
    <property type="entry name" value="RVT_1"/>
    <property type="match status" value="1"/>
</dbReference>
<gene>
    <name evidence="2" type="ORF">Tco_0954123</name>
</gene>
<dbReference type="Proteomes" id="UP001151760">
    <property type="component" value="Unassembled WGS sequence"/>
</dbReference>
<reference evidence="2" key="2">
    <citation type="submission" date="2022-01" db="EMBL/GenBank/DDBJ databases">
        <authorList>
            <person name="Yamashiro T."/>
            <person name="Shiraishi A."/>
            <person name="Satake H."/>
            <person name="Nakayama K."/>
        </authorList>
    </citation>
    <scope>NUCLEOTIDE SEQUENCE</scope>
</reference>